<gene>
    <name evidence="1" type="ORF">PDIGIT_LOCUS6261</name>
</gene>
<dbReference type="AlphaFoldDB" id="A0A9W4UD82"/>
<dbReference type="Proteomes" id="UP001152607">
    <property type="component" value="Unassembled WGS sequence"/>
</dbReference>
<name>A0A9W4UD82_9PLEO</name>
<comment type="caution">
    <text evidence="1">The sequence shown here is derived from an EMBL/GenBank/DDBJ whole genome shotgun (WGS) entry which is preliminary data.</text>
</comment>
<protein>
    <submittedName>
        <fullName evidence="1">Uncharacterized protein</fullName>
    </submittedName>
</protein>
<keyword evidence="2" id="KW-1185">Reference proteome</keyword>
<proteinExistence type="predicted"/>
<sequence length="51" mass="6076">MVQRNLIFIIHLRKHEVYKDFFITANRTLDVRNTSRSSPLVIRVYCIVVSL</sequence>
<accession>A0A9W4UD82</accession>
<dbReference type="EMBL" id="CAOQHR010000004">
    <property type="protein sequence ID" value="CAI6333224.1"/>
    <property type="molecule type" value="Genomic_DNA"/>
</dbReference>
<organism evidence="1 2">
    <name type="scientific">Periconia digitata</name>
    <dbReference type="NCBI Taxonomy" id="1303443"/>
    <lineage>
        <taxon>Eukaryota</taxon>
        <taxon>Fungi</taxon>
        <taxon>Dikarya</taxon>
        <taxon>Ascomycota</taxon>
        <taxon>Pezizomycotina</taxon>
        <taxon>Dothideomycetes</taxon>
        <taxon>Pleosporomycetidae</taxon>
        <taxon>Pleosporales</taxon>
        <taxon>Massarineae</taxon>
        <taxon>Periconiaceae</taxon>
        <taxon>Periconia</taxon>
    </lineage>
</organism>
<reference evidence="1" key="1">
    <citation type="submission" date="2023-01" db="EMBL/GenBank/DDBJ databases">
        <authorList>
            <person name="Van Ghelder C."/>
            <person name="Rancurel C."/>
        </authorList>
    </citation>
    <scope>NUCLEOTIDE SEQUENCE</scope>
    <source>
        <strain evidence="1">CNCM I-4278</strain>
    </source>
</reference>
<evidence type="ECO:0000313" key="2">
    <source>
        <dbReference type="Proteomes" id="UP001152607"/>
    </source>
</evidence>
<evidence type="ECO:0000313" key="1">
    <source>
        <dbReference type="EMBL" id="CAI6333224.1"/>
    </source>
</evidence>